<accession>A0ABN7WUW7</accession>
<reference evidence="1 2" key="1">
    <citation type="submission" date="2021-06" db="EMBL/GenBank/DDBJ databases">
        <authorList>
            <person name="Kallberg Y."/>
            <person name="Tangrot J."/>
            <person name="Rosling A."/>
        </authorList>
    </citation>
    <scope>NUCLEOTIDE SEQUENCE [LARGE SCALE GENOMIC DNA]</scope>
    <source>
        <strain evidence="1 2">120-4 pot B 10/14</strain>
    </source>
</reference>
<dbReference type="Proteomes" id="UP000789901">
    <property type="component" value="Unassembled WGS sequence"/>
</dbReference>
<gene>
    <name evidence="1" type="ORF">GMARGA_LOCUS35247</name>
</gene>
<dbReference type="EMBL" id="CAJVQB010064746">
    <property type="protein sequence ID" value="CAG8841104.1"/>
    <property type="molecule type" value="Genomic_DNA"/>
</dbReference>
<protein>
    <submittedName>
        <fullName evidence="1">22008_t:CDS:1</fullName>
    </submittedName>
</protein>
<name>A0ABN7WUW7_GIGMA</name>
<evidence type="ECO:0000313" key="1">
    <source>
        <dbReference type="EMBL" id="CAG8841104.1"/>
    </source>
</evidence>
<sequence length="51" mass="5795">LKQPNHSFLYKVIKEGVYPSKLLLTCIRPPNKSQISDDYIVETTCAKGDNQ</sequence>
<proteinExistence type="predicted"/>
<evidence type="ECO:0000313" key="2">
    <source>
        <dbReference type="Proteomes" id="UP000789901"/>
    </source>
</evidence>
<comment type="caution">
    <text evidence="1">The sequence shown here is derived from an EMBL/GenBank/DDBJ whole genome shotgun (WGS) entry which is preliminary data.</text>
</comment>
<feature type="non-terminal residue" evidence="1">
    <location>
        <position position="1"/>
    </location>
</feature>
<keyword evidence="2" id="KW-1185">Reference proteome</keyword>
<feature type="non-terminal residue" evidence="1">
    <location>
        <position position="51"/>
    </location>
</feature>
<organism evidence="1 2">
    <name type="scientific">Gigaspora margarita</name>
    <dbReference type="NCBI Taxonomy" id="4874"/>
    <lineage>
        <taxon>Eukaryota</taxon>
        <taxon>Fungi</taxon>
        <taxon>Fungi incertae sedis</taxon>
        <taxon>Mucoromycota</taxon>
        <taxon>Glomeromycotina</taxon>
        <taxon>Glomeromycetes</taxon>
        <taxon>Diversisporales</taxon>
        <taxon>Gigasporaceae</taxon>
        <taxon>Gigaspora</taxon>
    </lineage>
</organism>